<reference evidence="2 3" key="1">
    <citation type="journal article" date="2020" name="Phytopathology">
        <title>Genome Sequence Resources of Colletotrichum truncatum, C. plurivorum, C. musicola, and C. sojae: Four Species Pathogenic to Soybean (Glycine max).</title>
        <authorList>
            <person name="Rogerio F."/>
            <person name="Boufleur T.R."/>
            <person name="Ciampi-Guillardi M."/>
            <person name="Sukno S.A."/>
            <person name="Thon M.R."/>
            <person name="Massola Junior N.S."/>
            <person name="Baroncelli R."/>
        </authorList>
    </citation>
    <scope>NUCLEOTIDE SEQUENCE [LARGE SCALE GENOMIC DNA]</scope>
    <source>
        <strain evidence="2 3">LFN0009</strain>
    </source>
</reference>
<dbReference type="AlphaFoldDB" id="A0A8H6IV99"/>
<evidence type="ECO:0000313" key="3">
    <source>
        <dbReference type="Proteomes" id="UP000652219"/>
    </source>
</evidence>
<organism evidence="2 3">
    <name type="scientific">Colletotrichum sojae</name>
    <dbReference type="NCBI Taxonomy" id="2175907"/>
    <lineage>
        <taxon>Eukaryota</taxon>
        <taxon>Fungi</taxon>
        <taxon>Dikarya</taxon>
        <taxon>Ascomycota</taxon>
        <taxon>Pezizomycotina</taxon>
        <taxon>Sordariomycetes</taxon>
        <taxon>Hypocreomycetidae</taxon>
        <taxon>Glomerellales</taxon>
        <taxon>Glomerellaceae</taxon>
        <taxon>Colletotrichum</taxon>
        <taxon>Colletotrichum orchidearum species complex</taxon>
    </lineage>
</organism>
<protein>
    <submittedName>
        <fullName evidence="2">Uncharacterized protein</fullName>
    </submittedName>
</protein>
<gene>
    <name evidence="2" type="ORF">CSOJ01_12517</name>
</gene>
<sequence>MEYTTSQASWTAMKSPDESMDGSALMTVELGSSLTDDAARWWAAVLAPGVGWKAAIPGNRWQRLSPWSVTREASDWTILLNGPQHLSGTCASTPASFEAALQYINDYSTLHGAHTQSRAALAAALQLPLANSDRRAILPYAPRELPTRRADKAPPEASDFQNFDLKHELDRLLTLSTNVPGMKAVLGSVFYEPGIPANACGAWLQGNMAVLKSKGAGSLTVFAHMLFHRSPQIPYLWLGGIITGAQKTFLRNTHGLLGLNRIDLHAATWTGTLHSFIQEPTTPIQPGSKFISRAHECRLMFLTQEPPRDIPPIYPYPPLGETAVQDTDLGVQLHAHCPHPHHLQFMSITWNLADGTKNVQEANHLPPVPSSVDLNVCQNGESEPIEVDYGWLDRDMDLSKGVTRNLFTWMRDMNGFTVAERGVLQHEWIDAFDSSYDESVCPEGDGASFGDLDNKGKMGCWLARTMTARRRNSA</sequence>
<feature type="compositionally biased region" description="Polar residues" evidence="1">
    <location>
        <begin position="1"/>
        <end position="12"/>
    </location>
</feature>
<evidence type="ECO:0000313" key="2">
    <source>
        <dbReference type="EMBL" id="KAF6799414.1"/>
    </source>
</evidence>
<name>A0A8H6IV99_9PEZI</name>
<accession>A0A8H6IV99</accession>
<feature type="region of interest" description="Disordered" evidence="1">
    <location>
        <begin position="1"/>
        <end position="20"/>
    </location>
</feature>
<evidence type="ECO:0000256" key="1">
    <source>
        <dbReference type="SAM" id="MobiDB-lite"/>
    </source>
</evidence>
<dbReference type="Proteomes" id="UP000652219">
    <property type="component" value="Unassembled WGS sequence"/>
</dbReference>
<keyword evidence="3" id="KW-1185">Reference proteome</keyword>
<proteinExistence type="predicted"/>
<dbReference type="EMBL" id="WIGN01000324">
    <property type="protein sequence ID" value="KAF6799414.1"/>
    <property type="molecule type" value="Genomic_DNA"/>
</dbReference>
<comment type="caution">
    <text evidence="2">The sequence shown here is derived from an EMBL/GenBank/DDBJ whole genome shotgun (WGS) entry which is preliminary data.</text>
</comment>